<gene>
    <name evidence="2" type="ORF">CYMTET_9665</name>
</gene>
<feature type="compositionally biased region" description="Basic and acidic residues" evidence="1">
    <location>
        <begin position="779"/>
        <end position="792"/>
    </location>
</feature>
<sequence>MLKTYEIYDKHSDFETAIHEYVGKQSSKPEFFVDSDVDSLANPIIQFFASQYYVPEDENKSRENAAEQRDNTRSKLTARDVQKHLGEDEDEDVDVHMEDTEDQAYESGNSSDDEDEGESSDENILHHGIAGVDTCAISKNVLLVNYENSEVSAVFDVYDTWVSRLNAIFTCHEYWNGKVMYIESIHKAKQDISNIYVKTGFATLDLQITAAREAYRCYLAYHVDGERVDTSAVAQKKFYDIYKKKKTVQENTNLNNFVHHQSQAYGAMYKFIDEEKMLLDKRISKPHEVFHTDVNQALSFKLPKDIRDNLAASSPETIDGEQLETIMEKHKKDFTLSALINDDTIAHPGAIMTVIKWHAYHMDPPTSLFYYTQYKPAFVDVDALLDRESRSELRISVSNYLSLLPWIITKEEWDCLIDTKHDETPDPEFVPSTSKLTKDKLGTYGQLQVKMLLVMLKRIFGDDKTFALYDIGHGEGEFLSNVREYAKKLGTKINELHGVEFDDTYRKSCSERFKSYALQDGQALTTDYFYDITQTPSYVKLDYAKVDSEWEIGPLLDVYAVDPVKVCYMYDTYFSVLRYANNHKELLKALCGYADILQMYFKNESVDAFVTHVPLQQLILFDNPEATPNAVYDVQNGVEVVRHMRTKGYNIFSLYPVQYADGDTPEEGYEDVEHETITLCVRDRVTTQKLHDEFMKLDSERDKWQLTCDLAQIDKIVVKAMDAYTRTVHEQEAKREREKQATLSREQEAKREREKQATLSREQEAKREREKQATLSREQGQREREKRGDVVA</sequence>
<feature type="compositionally biased region" description="Basic and acidic residues" evidence="1">
    <location>
        <begin position="729"/>
        <end position="772"/>
    </location>
</feature>
<proteinExistence type="predicted"/>
<dbReference type="AlphaFoldDB" id="A0AAE0LF87"/>
<protein>
    <submittedName>
        <fullName evidence="2">Uncharacterized protein</fullName>
    </submittedName>
</protein>
<dbReference type="Proteomes" id="UP001190700">
    <property type="component" value="Unassembled WGS sequence"/>
</dbReference>
<evidence type="ECO:0000313" key="3">
    <source>
        <dbReference type="Proteomes" id="UP001190700"/>
    </source>
</evidence>
<reference evidence="2 3" key="1">
    <citation type="journal article" date="2015" name="Genome Biol. Evol.">
        <title>Comparative Genomics of a Bacterivorous Green Alga Reveals Evolutionary Causalities and Consequences of Phago-Mixotrophic Mode of Nutrition.</title>
        <authorList>
            <person name="Burns J.A."/>
            <person name="Paasch A."/>
            <person name="Narechania A."/>
            <person name="Kim E."/>
        </authorList>
    </citation>
    <scope>NUCLEOTIDE SEQUENCE [LARGE SCALE GENOMIC DNA]</scope>
    <source>
        <strain evidence="2 3">PLY_AMNH</strain>
    </source>
</reference>
<comment type="caution">
    <text evidence="2">The sequence shown here is derived from an EMBL/GenBank/DDBJ whole genome shotgun (WGS) entry which is preliminary data.</text>
</comment>
<feature type="compositionally biased region" description="Acidic residues" evidence="1">
    <location>
        <begin position="87"/>
        <end position="104"/>
    </location>
</feature>
<evidence type="ECO:0000256" key="1">
    <source>
        <dbReference type="SAM" id="MobiDB-lite"/>
    </source>
</evidence>
<feature type="compositionally biased region" description="Basic and acidic residues" evidence="1">
    <location>
        <begin position="58"/>
        <end position="86"/>
    </location>
</feature>
<dbReference type="EMBL" id="LGRX02003226">
    <property type="protein sequence ID" value="KAK3282605.1"/>
    <property type="molecule type" value="Genomic_DNA"/>
</dbReference>
<feature type="region of interest" description="Disordered" evidence="1">
    <location>
        <begin position="729"/>
        <end position="792"/>
    </location>
</feature>
<organism evidence="2 3">
    <name type="scientific">Cymbomonas tetramitiformis</name>
    <dbReference type="NCBI Taxonomy" id="36881"/>
    <lineage>
        <taxon>Eukaryota</taxon>
        <taxon>Viridiplantae</taxon>
        <taxon>Chlorophyta</taxon>
        <taxon>Pyramimonadophyceae</taxon>
        <taxon>Pyramimonadales</taxon>
        <taxon>Pyramimonadaceae</taxon>
        <taxon>Cymbomonas</taxon>
    </lineage>
</organism>
<feature type="compositionally biased region" description="Acidic residues" evidence="1">
    <location>
        <begin position="111"/>
        <end position="121"/>
    </location>
</feature>
<name>A0AAE0LF87_9CHLO</name>
<keyword evidence="3" id="KW-1185">Reference proteome</keyword>
<evidence type="ECO:0000313" key="2">
    <source>
        <dbReference type="EMBL" id="KAK3282605.1"/>
    </source>
</evidence>
<feature type="region of interest" description="Disordered" evidence="1">
    <location>
        <begin position="58"/>
        <end position="121"/>
    </location>
</feature>
<accession>A0AAE0LF87</accession>